<dbReference type="Pfam" id="PF00395">
    <property type="entry name" value="SLH"/>
    <property type="match status" value="1"/>
</dbReference>
<dbReference type="Pfam" id="PF04966">
    <property type="entry name" value="OprB"/>
    <property type="match status" value="1"/>
</dbReference>
<dbReference type="Proteomes" id="UP000607397">
    <property type="component" value="Unassembled WGS sequence"/>
</dbReference>
<feature type="chain" id="PRO_5035488935" evidence="1">
    <location>
        <begin position="30"/>
        <end position="555"/>
    </location>
</feature>
<dbReference type="NCBIfam" id="NF033921">
    <property type="entry name" value="por_somb"/>
    <property type="match status" value="1"/>
</dbReference>
<organism evidence="4 5">
    <name type="scientific">Petrachloros mirabilis ULC683</name>
    <dbReference type="NCBI Taxonomy" id="2781853"/>
    <lineage>
        <taxon>Bacteria</taxon>
        <taxon>Bacillati</taxon>
        <taxon>Cyanobacteriota</taxon>
        <taxon>Cyanophyceae</taxon>
        <taxon>Synechococcales</taxon>
        <taxon>Petrachlorosaceae</taxon>
        <taxon>Petrachloros</taxon>
        <taxon>Petrachloros mirabilis</taxon>
    </lineage>
</organism>
<keyword evidence="1" id="KW-0732">Signal</keyword>
<dbReference type="PROSITE" id="PS51272">
    <property type="entry name" value="SLH"/>
    <property type="match status" value="1"/>
</dbReference>
<dbReference type="InterPro" id="IPR007049">
    <property type="entry name" value="Carb-sel_porin_OprB"/>
</dbReference>
<keyword evidence="2" id="KW-0175">Coiled coil</keyword>
<dbReference type="EMBL" id="WVIC01000002">
    <property type="protein sequence ID" value="NCJ05268.1"/>
    <property type="molecule type" value="Genomic_DNA"/>
</dbReference>
<dbReference type="InterPro" id="IPR051465">
    <property type="entry name" value="Cell_Envelope_Struct_Comp"/>
</dbReference>
<dbReference type="AlphaFoldDB" id="A0A8K2ANB4"/>
<feature type="domain" description="SLH" evidence="3">
    <location>
        <begin position="77"/>
        <end position="141"/>
    </location>
</feature>
<dbReference type="PANTHER" id="PTHR43308">
    <property type="entry name" value="OUTER MEMBRANE PROTEIN ALPHA-RELATED"/>
    <property type="match status" value="1"/>
</dbReference>
<evidence type="ECO:0000256" key="1">
    <source>
        <dbReference type="RuleBase" id="RU363072"/>
    </source>
</evidence>
<dbReference type="InterPro" id="IPR047684">
    <property type="entry name" value="Por_som-like"/>
</dbReference>
<evidence type="ECO:0000256" key="2">
    <source>
        <dbReference type="SAM" id="Coils"/>
    </source>
</evidence>
<accession>A0A8K2ANB4</accession>
<feature type="signal peptide" evidence="1">
    <location>
        <begin position="1"/>
        <end position="29"/>
    </location>
</feature>
<evidence type="ECO:0000313" key="4">
    <source>
        <dbReference type="EMBL" id="NCJ05268.1"/>
    </source>
</evidence>
<dbReference type="GO" id="GO:0015288">
    <property type="term" value="F:porin activity"/>
    <property type="evidence" value="ECO:0007669"/>
    <property type="project" value="InterPro"/>
</dbReference>
<sequence length="555" mass="59560">MSKFMQRFLRVSPALVVLLGLGGATMVSQQTAVMASEPLDPHQVSVSQLQSGGSLGPRPNAAIDLYEDEESIEQVTSVSQLSDVQPTDWAFQALQSLVERYGCIAGYPDGTFRGNRAATRYELAAALNACLDNISDRFATREDLDAVRALQEEFATELATLRGRVDSLEARTAALEAQQFSTTTKLLGEAIFTGAYAVDESGIEPDRFFTGYRARLNFDTSFTGRDRLRVRLQARDIANLTNPTGTPMARLGYDGSSGGNFELGKLLYRFPVGSQARFVVDAVGGGFEDNIKTFNPYLESGGNGALSGFGRFNPIYRQGGGGAGVTFSYQFNEVVSAEIAYLADQPGNATAPGGLISGSYAAIAQIGITPSPSVSFGVAYARSFDQATNVGVTSGVGSVLANRPFGNNTATSADHFGLQFTASPASFINLSGWAGYTLARSEVAGDNRKADVLNWAISAQFPDLFREGNLGYVLFGQQPYIINSRNIVALANDNNKEPDPNFHLEAGYRFRVNNNINILPGVIVIFNAENGRLGTNRGSTNDTVIVPVIRTTFSF</sequence>
<gene>
    <name evidence="4" type="ORF">GS597_01795</name>
</gene>
<evidence type="ECO:0000313" key="5">
    <source>
        <dbReference type="Proteomes" id="UP000607397"/>
    </source>
</evidence>
<dbReference type="GO" id="GO:0016020">
    <property type="term" value="C:membrane"/>
    <property type="evidence" value="ECO:0007669"/>
    <property type="project" value="InterPro"/>
</dbReference>
<comment type="similarity">
    <text evidence="1">Belongs to the OprB family.</text>
</comment>
<proteinExistence type="inferred from homology"/>
<dbReference type="InterPro" id="IPR001119">
    <property type="entry name" value="SLH_dom"/>
</dbReference>
<evidence type="ECO:0000259" key="3">
    <source>
        <dbReference type="PROSITE" id="PS51272"/>
    </source>
</evidence>
<name>A0A8K2ANB4_9CYAN</name>
<dbReference type="GO" id="GO:0008643">
    <property type="term" value="P:carbohydrate transport"/>
    <property type="evidence" value="ECO:0007669"/>
    <property type="project" value="InterPro"/>
</dbReference>
<comment type="caution">
    <text evidence="4">The sequence shown here is derived from an EMBL/GenBank/DDBJ whole genome shotgun (WGS) entry which is preliminary data.</text>
</comment>
<keyword evidence="5" id="KW-1185">Reference proteome</keyword>
<reference evidence="4" key="1">
    <citation type="submission" date="2019-12" db="EMBL/GenBank/DDBJ databases">
        <title>High-Quality draft genome sequences of three cyanobacteria isolated from the limestone walls of the Old Cathedral of Coimbra.</title>
        <authorList>
            <person name="Tiago I."/>
            <person name="Soares F."/>
            <person name="Portugal A."/>
        </authorList>
    </citation>
    <scope>NUCLEOTIDE SEQUENCE [LARGE SCALE GENOMIC DNA]</scope>
    <source>
        <strain evidence="4">C</strain>
    </source>
</reference>
<protein>
    <submittedName>
        <fullName evidence="4">Iron uptake porin</fullName>
    </submittedName>
</protein>
<dbReference type="PANTHER" id="PTHR43308:SF1">
    <property type="entry name" value="OUTER MEMBRANE PROTEIN ALPHA"/>
    <property type="match status" value="1"/>
</dbReference>
<dbReference type="RefSeq" id="WP_161823742.1">
    <property type="nucleotide sequence ID" value="NZ_WVIC01000002.1"/>
</dbReference>
<feature type="coiled-coil region" evidence="2">
    <location>
        <begin position="151"/>
        <end position="178"/>
    </location>
</feature>